<proteinExistence type="predicted"/>
<name>A0ABR2MPA1_9ASPA</name>
<accession>A0ABR2MPA1</accession>
<sequence length="76" mass="8416">MLDEIETPLFEAPASQSRNRNPAGGSSMKGRKRKGMKERERVVKRGCWKCGAGDGGKPMSPLWILFLSHRGYHGGD</sequence>
<comment type="caution">
    <text evidence="2">The sequence shown here is derived from an EMBL/GenBank/DDBJ whole genome shotgun (WGS) entry which is preliminary data.</text>
</comment>
<evidence type="ECO:0000256" key="1">
    <source>
        <dbReference type="SAM" id="MobiDB-lite"/>
    </source>
</evidence>
<keyword evidence="3" id="KW-1185">Reference proteome</keyword>
<feature type="region of interest" description="Disordered" evidence="1">
    <location>
        <begin position="1"/>
        <end position="40"/>
    </location>
</feature>
<reference evidence="2 3" key="1">
    <citation type="journal article" date="2022" name="Nat. Plants">
        <title>Genomes of leafy and leafless Platanthera orchids illuminate the evolution of mycoheterotrophy.</title>
        <authorList>
            <person name="Li M.H."/>
            <person name="Liu K.W."/>
            <person name="Li Z."/>
            <person name="Lu H.C."/>
            <person name="Ye Q.L."/>
            <person name="Zhang D."/>
            <person name="Wang J.Y."/>
            <person name="Li Y.F."/>
            <person name="Zhong Z.M."/>
            <person name="Liu X."/>
            <person name="Yu X."/>
            <person name="Liu D.K."/>
            <person name="Tu X.D."/>
            <person name="Liu B."/>
            <person name="Hao Y."/>
            <person name="Liao X.Y."/>
            <person name="Jiang Y.T."/>
            <person name="Sun W.H."/>
            <person name="Chen J."/>
            <person name="Chen Y.Q."/>
            <person name="Ai Y."/>
            <person name="Zhai J.W."/>
            <person name="Wu S.S."/>
            <person name="Zhou Z."/>
            <person name="Hsiao Y.Y."/>
            <person name="Wu W.L."/>
            <person name="Chen Y.Y."/>
            <person name="Lin Y.F."/>
            <person name="Hsu J.L."/>
            <person name="Li C.Y."/>
            <person name="Wang Z.W."/>
            <person name="Zhao X."/>
            <person name="Zhong W.Y."/>
            <person name="Ma X.K."/>
            <person name="Ma L."/>
            <person name="Huang J."/>
            <person name="Chen G.Z."/>
            <person name="Huang M.Z."/>
            <person name="Huang L."/>
            <person name="Peng D.H."/>
            <person name="Luo Y.B."/>
            <person name="Zou S.Q."/>
            <person name="Chen S.P."/>
            <person name="Lan S."/>
            <person name="Tsai W.C."/>
            <person name="Van de Peer Y."/>
            <person name="Liu Z.J."/>
        </authorList>
    </citation>
    <scope>NUCLEOTIDE SEQUENCE [LARGE SCALE GENOMIC DNA]</scope>
    <source>
        <strain evidence="2">Lor288</strain>
    </source>
</reference>
<gene>
    <name evidence="2" type="ORF">KSP40_PGU010151</name>
</gene>
<evidence type="ECO:0000313" key="2">
    <source>
        <dbReference type="EMBL" id="KAK8965330.1"/>
    </source>
</evidence>
<dbReference type="Proteomes" id="UP001412067">
    <property type="component" value="Unassembled WGS sequence"/>
</dbReference>
<dbReference type="EMBL" id="JBBWWR010000006">
    <property type="protein sequence ID" value="KAK8965330.1"/>
    <property type="molecule type" value="Genomic_DNA"/>
</dbReference>
<organism evidence="2 3">
    <name type="scientific">Platanthera guangdongensis</name>
    <dbReference type="NCBI Taxonomy" id="2320717"/>
    <lineage>
        <taxon>Eukaryota</taxon>
        <taxon>Viridiplantae</taxon>
        <taxon>Streptophyta</taxon>
        <taxon>Embryophyta</taxon>
        <taxon>Tracheophyta</taxon>
        <taxon>Spermatophyta</taxon>
        <taxon>Magnoliopsida</taxon>
        <taxon>Liliopsida</taxon>
        <taxon>Asparagales</taxon>
        <taxon>Orchidaceae</taxon>
        <taxon>Orchidoideae</taxon>
        <taxon>Orchideae</taxon>
        <taxon>Orchidinae</taxon>
        <taxon>Platanthera</taxon>
    </lineage>
</organism>
<evidence type="ECO:0000313" key="3">
    <source>
        <dbReference type="Proteomes" id="UP001412067"/>
    </source>
</evidence>
<protein>
    <submittedName>
        <fullName evidence="2">Uncharacterized protein</fullName>
    </submittedName>
</protein>